<dbReference type="InterPro" id="IPR000305">
    <property type="entry name" value="GIY-YIG_endonuc"/>
</dbReference>
<reference evidence="3 4" key="1">
    <citation type="submission" date="2019-02" db="EMBL/GenBank/DDBJ databases">
        <title>Bacterial novel species isolated from soil.</title>
        <authorList>
            <person name="Jung H.-Y."/>
        </authorList>
    </citation>
    <scope>NUCLEOTIDE SEQUENCE [LARGE SCALE GENOMIC DNA]</scope>
    <source>
        <strain evidence="3 4">1-3-3-3</strain>
    </source>
</reference>
<comment type="caution">
    <text evidence="3">The sequence shown here is derived from an EMBL/GenBank/DDBJ whole genome shotgun (WGS) entry which is preliminary data.</text>
</comment>
<evidence type="ECO:0000256" key="1">
    <source>
        <dbReference type="ARBA" id="ARBA00007435"/>
    </source>
</evidence>
<evidence type="ECO:0000313" key="3">
    <source>
        <dbReference type="EMBL" id="RYU75842.1"/>
    </source>
</evidence>
<dbReference type="PROSITE" id="PS50164">
    <property type="entry name" value="GIY_YIG"/>
    <property type="match status" value="1"/>
</dbReference>
<keyword evidence="4" id="KW-1185">Reference proteome</keyword>
<sequence length="104" mass="12234">MNPHRYSLYIITNPTKTVLYTGVTNDLVTRLQQHCQNRGSAATFAGTYHCYQLMYFEHYQQVDQAIAREKEIKGWTRAKKDALIYQLNPDWQVLDPLLWEDAPQ</sequence>
<evidence type="ECO:0000259" key="2">
    <source>
        <dbReference type="PROSITE" id="PS50164"/>
    </source>
</evidence>
<dbReference type="Pfam" id="PF01541">
    <property type="entry name" value="GIY-YIG"/>
    <property type="match status" value="1"/>
</dbReference>
<dbReference type="InterPro" id="IPR035901">
    <property type="entry name" value="GIY-YIG_endonuc_sf"/>
</dbReference>
<organism evidence="3 4">
    <name type="scientific">Hymenobacter persicinus</name>
    <dbReference type="NCBI Taxonomy" id="2025506"/>
    <lineage>
        <taxon>Bacteria</taxon>
        <taxon>Pseudomonadati</taxon>
        <taxon>Bacteroidota</taxon>
        <taxon>Cytophagia</taxon>
        <taxon>Cytophagales</taxon>
        <taxon>Hymenobacteraceae</taxon>
        <taxon>Hymenobacter</taxon>
    </lineage>
</organism>
<dbReference type="Proteomes" id="UP000294155">
    <property type="component" value="Unassembled WGS sequence"/>
</dbReference>
<dbReference type="RefSeq" id="WP_129922976.1">
    <property type="nucleotide sequence ID" value="NZ_SEWE01000063.1"/>
</dbReference>
<dbReference type="CDD" id="cd10448">
    <property type="entry name" value="GIY-YIG_unchar_3"/>
    <property type="match status" value="1"/>
</dbReference>
<dbReference type="AlphaFoldDB" id="A0A4Q5L794"/>
<proteinExistence type="inferred from homology"/>
<gene>
    <name evidence="3" type="ORF">EWM57_19445</name>
</gene>
<feature type="domain" description="GIY-YIG" evidence="2">
    <location>
        <begin position="4"/>
        <end position="82"/>
    </location>
</feature>
<dbReference type="PANTHER" id="PTHR34477:SF5">
    <property type="entry name" value="BSL5627 PROTEIN"/>
    <property type="match status" value="1"/>
</dbReference>
<accession>A0A4Q5L794</accession>
<comment type="similarity">
    <text evidence="1">Belongs to the UPF0213 family.</text>
</comment>
<name>A0A4Q5L794_9BACT</name>
<dbReference type="EMBL" id="SEWE01000063">
    <property type="protein sequence ID" value="RYU75842.1"/>
    <property type="molecule type" value="Genomic_DNA"/>
</dbReference>
<dbReference type="SUPFAM" id="SSF82771">
    <property type="entry name" value="GIY-YIG endonuclease"/>
    <property type="match status" value="1"/>
</dbReference>
<protein>
    <submittedName>
        <fullName evidence="3">GIY-YIG nuclease family protein</fullName>
    </submittedName>
</protein>
<dbReference type="InterPro" id="IPR050190">
    <property type="entry name" value="UPF0213_domain"/>
</dbReference>
<dbReference type="PANTHER" id="PTHR34477">
    <property type="entry name" value="UPF0213 PROTEIN YHBQ"/>
    <property type="match status" value="1"/>
</dbReference>
<evidence type="ECO:0000313" key="4">
    <source>
        <dbReference type="Proteomes" id="UP000294155"/>
    </source>
</evidence>
<dbReference type="Gene3D" id="3.40.1440.10">
    <property type="entry name" value="GIY-YIG endonuclease"/>
    <property type="match status" value="1"/>
</dbReference>
<dbReference type="OrthoDB" id="1495241at2"/>